<dbReference type="SUPFAM" id="SSF102405">
    <property type="entry name" value="MCP/YpsA-like"/>
    <property type="match status" value="1"/>
</dbReference>
<proteinExistence type="inferred from homology"/>
<feature type="domain" description="Smf/DprA SLOG" evidence="2">
    <location>
        <begin position="80"/>
        <end position="165"/>
    </location>
</feature>
<dbReference type="Pfam" id="PF02481">
    <property type="entry name" value="DNA_processg_A"/>
    <property type="match status" value="1"/>
</dbReference>
<organism evidence="3">
    <name type="scientific">marine metagenome</name>
    <dbReference type="NCBI Taxonomy" id="408172"/>
    <lineage>
        <taxon>unclassified sequences</taxon>
        <taxon>metagenomes</taxon>
        <taxon>ecological metagenomes</taxon>
    </lineage>
</organism>
<dbReference type="SUPFAM" id="SSF47781">
    <property type="entry name" value="RuvA domain 2-like"/>
    <property type="match status" value="1"/>
</dbReference>
<feature type="non-terminal residue" evidence="3">
    <location>
        <position position="166"/>
    </location>
</feature>
<protein>
    <recommendedName>
        <fullName evidence="2">Smf/DprA SLOG domain-containing protein</fullName>
    </recommendedName>
</protein>
<dbReference type="InterPro" id="IPR057666">
    <property type="entry name" value="DrpA_SLOG"/>
</dbReference>
<dbReference type="AlphaFoldDB" id="A0A382LHF9"/>
<accession>A0A382LHF9</accession>
<dbReference type="PANTHER" id="PTHR43022:SF1">
    <property type="entry name" value="PROTEIN SMF"/>
    <property type="match status" value="1"/>
</dbReference>
<reference evidence="3" key="1">
    <citation type="submission" date="2018-05" db="EMBL/GenBank/DDBJ databases">
        <authorList>
            <person name="Lanie J.A."/>
            <person name="Ng W.-L."/>
            <person name="Kazmierczak K.M."/>
            <person name="Andrzejewski T.M."/>
            <person name="Davidsen T.M."/>
            <person name="Wayne K.J."/>
            <person name="Tettelin H."/>
            <person name="Glass J.I."/>
            <person name="Rusch D."/>
            <person name="Podicherti R."/>
            <person name="Tsui H.-C.T."/>
            <person name="Winkler M.E."/>
        </authorList>
    </citation>
    <scope>NUCLEOTIDE SEQUENCE</scope>
</reference>
<dbReference type="InterPro" id="IPR003488">
    <property type="entry name" value="DprA"/>
</dbReference>
<sequence length="166" mass="18452">MSNHEYWVALSSVEGIGPVRIKYLLNRFGTIEEVFAAEMLEIARLPLFDQVLALRVLRARLGLTEIRRQIGWLKSQNVNIICFEDVEYPMQLRELQNAPPVLCYLGELRKILCNRSVAIVGSRNPSDSAILETLNLTTRLVEAGFTIVSGLADGIDTTAHLGAISA</sequence>
<dbReference type="GO" id="GO:0009294">
    <property type="term" value="P:DNA-mediated transformation"/>
    <property type="evidence" value="ECO:0007669"/>
    <property type="project" value="InterPro"/>
</dbReference>
<dbReference type="InterPro" id="IPR010994">
    <property type="entry name" value="RuvA_2-like"/>
</dbReference>
<evidence type="ECO:0000256" key="1">
    <source>
        <dbReference type="ARBA" id="ARBA00006525"/>
    </source>
</evidence>
<name>A0A382LHF9_9ZZZZ</name>
<gene>
    <name evidence="3" type="ORF">METZ01_LOCUS287165</name>
</gene>
<evidence type="ECO:0000259" key="2">
    <source>
        <dbReference type="Pfam" id="PF02481"/>
    </source>
</evidence>
<dbReference type="Gene3D" id="3.40.50.450">
    <property type="match status" value="1"/>
</dbReference>
<evidence type="ECO:0000313" key="3">
    <source>
        <dbReference type="EMBL" id="SVC34311.1"/>
    </source>
</evidence>
<comment type="similarity">
    <text evidence="1">Belongs to the DprA/Smf family.</text>
</comment>
<dbReference type="Pfam" id="PF14520">
    <property type="entry name" value="HHH_5"/>
    <property type="match status" value="1"/>
</dbReference>
<dbReference type="EMBL" id="UINC01086131">
    <property type="protein sequence ID" value="SVC34311.1"/>
    <property type="molecule type" value="Genomic_DNA"/>
</dbReference>
<dbReference type="PANTHER" id="PTHR43022">
    <property type="entry name" value="PROTEIN SMF"/>
    <property type="match status" value="1"/>
</dbReference>